<reference evidence="8 9" key="1">
    <citation type="submission" date="2019-06" db="EMBL/GenBank/DDBJ databases">
        <title>Saccharibacillus brassicae sp. nov., an endophytic bacterium isolated from Chinese cabbage seeds (Brassica pekinensis).</title>
        <authorList>
            <person name="Jiang L."/>
            <person name="Lee J."/>
            <person name="Kim S.W."/>
        </authorList>
    </citation>
    <scope>NUCLEOTIDE SEQUENCE [LARGE SCALE GENOMIC DNA]</scope>
    <source>
        <strain evidence="9">KCTC 43072 / ATSA2</strain>
    </source>
</reference>
<evidence type="ECO:0000256" key="4">
    <source>
        <dbReference type="ARBA" id="ARBA00022692"/>
    </source>
</evidence>
<evidence type="ECO:0000256" key="6">
    <source>
        <dbReference type="ARBA" id="ARBA00023136"/>
    </source>
</evidence>
<organism evidence="8 9">
    <name type="scientific">Saccharibacillus brassicae</name>
    <dbReference type="NCBI Taxonomy" id="2583377"/>
    <lineage>
        <taxon>Bacteria</taxon>
        <taxon>Bacillati</taxon>
        <taxon>Bacillota</taxon>
        <taxon>Bacilli</taxon>
        <taxon>Bacillales</taxon>
        <taxon>Paenibacillaceae</taxon>
        <taxon>Saccharibacillus</taxon>
    </lineage>
</organism>
<dbReference type="AlphaFoldDB" id="A0A4Y6V5C5"/>
<sequence>MKWTATAMRLLLGTIFLAHGISKLSGGIGNTADWFASVGLPGFLAYMIAMLELVCGTMMILGLLTRASAAAFIVVMIGAIVTVKLPAGLLGAGGSSGYELDLALMALAAYFAASREPGFGIDSLLADREAREEAAEAAALS</sequence>
<evidence type="ECO:0000256" key="2">
    <source>
        <dbReference type="ARBA" id="ARBA00006679"/>
    </source>
</evidence>
<dbReference type="Pfam" id="PF07681">
    <property type="entry name" value="DoxX"/>
    <property type="match status" value="1"/>
</dbReference>
<keyword evidence="5 7" id="KW-1133">Transmembrane helix</keyword>
<accession>A0A4Y6V5C5</accession>
<keyword evidence="6 7" id="KW-0472">Membrane</keyword>
<dbReference type="PANTHER" id="PTHR33452:SF1">
    <property type="entry name" value="INNER MEMBRANE PROTEIN YPHA-RELATED"/>
    <property type="match status" value="1"/>
</dbReference>
<dbReference type="EMBL" id="CP041217">
    <property type="protein sequence ID" value="QDH23717.1"/>
    <property type="molecule type" value="Genomic_DNA"/>
</dbReference>
<feature type="transmembrane region" description="Helical" evidence="7">
    <location>
        <begin position="71"/>
        <end position="90"/>
    </location>
</feature>
<keyword evidence="3" id="KW-1003">Cell membrane</keyword>
<comment type="subcellular location">
    <subcellularLocation>
        <location evidence="1">Cell membrane</location>
        <topology evidence="1">Multi-pass membrane protein</topology>
    </subcellularLocation>
</comment>
<proteinExistence type="inferred from homology"/>
<feature type="transmembrane region" description="Helical" evidence="7">
    <location>
        <begin position="43"/>
        <end position="64"/>
    </location>
</feature>
<evidence type="ECO:0000256" key="5">
    <source>
        <dbReference type="ARBA" id="ARBA00022989"/>
    </source>
</evidence>
<keyword evidence="9" id="KW-1185">Reference proteome</keyword>
<dbReference type="InterPro" id="IPR032808">
    <property type="entry name" value="DoxX"/>
</dbReference>
<keyword evidence="4 7" id="KW-0812">Transmembrane</keyword>
<dbReference type="KEGG" id="saca:FFV09_09330"/>
<dbReference type="GO" id="GO:0005886">
    <property type="term" value="C:plasma membrane"/>
    <property type="evidence" value="ECO:0007669"/>
    <property type="project" value="UniProtKB-SubCell"/>
</dbReference>
<evidence type="ECO:0000256" key="1">
    <source>
        <dbReference type="ARBA" id="ARBA00004651"/>
    </source>
</evidence>
<evidence type="ECO:0000256" key="7">
    <source>
        <dbReference type="SAM" id="Phobius"/>
    </source>
</evidence>
<dbReference type="OrthoDB" id="886570at2"/>
<comment type="similarity">
    <text evidence="2">Belongs to the DoxX family.</text>
</comment>
<evidence type="ECO:0000313" key="8">
    <source>
        <dbReference type="EMBL" id="QDH23717.1"/>
    </source>
</evidence>
<evidence type="ECO:0000313" key="9">
    <source>
        <dbReference type="Proteomes" id="UP000316968"/>
    </source>
</evidence>
<protein>
    <submittedName>
        <fullName evidence="8">DoxX family protein</fullName>
    </submittedName>
</protein>
<dbReference type="InterPro" id="IPR051907">
    <property type="entry name" value="DoxX-like_oxidoreductase"/>
</dbReference>
<dbReference type="Proteomes" id="UP000316968">
    <property type="component" value="Chromosome"/>
</dbReference>
<name>A0A4Y6V5C5_SACBS</name>
<gene>
    <name evidence="8" type="ORF">FFV09_09330</name>
</gene>
<evidence type="ECO:0000256" key="3">
    <source>
        <dbReference type="ARBA" id="ARBA00022475"/>
    </source>
</evidence>
<dbReference type="PANTHER" id="PTHR33452">
    <property type="entry name" value="OXIDOREDUCTASE CATD-RELATED"/>
    <property type="match status" value="1"/>
</dbReference>